<evidence type="ECO:0000313" key="4">
    <source>
        <dbReference type="Proteomes" id="UP001632038"/>
    </source>
</evidence>
<feature type="compositionally biased region" description="Basic and acidic residues" evidence="1">
    <location>
        <begin position="261"/>
        <end position="279"/>
    </location>
</feature>
<feature type="transmembrane region" description="Helical" evidence="2">
    <location>
        <begin position="111"/>
        <end position="132"/>
    </location>
</feature>
<name>A0ABD3C2Y2_9LAMI</name>
<keyword evidence="2" id="KW-0812">Transmembrane</keyword>
<feature type="compositionally biased region" description="Pro residues" evidence="1">
    <location>
        <begin position="199"/>
        <end position="216"/>
    </location>
</feature>
<dbReference type="InterPro" id="IPR036443">
    <property type="entry name" value="Znf_RanBP2_sf"/>
</dbReference>
<keyword evidence="2" id="KW-0472">Membrane</keyword>
<sequence length="349" mass="39445">MCAEREMGSREKDQTAPHQPLLSSLVVRPTDNGGGGGGTGSDYEPGEVRHDPPPYSRPNRYDGDADIECVQVLFLLCIVGIHIIALVMVLNSPVVHHEIEDLAMGKNLVDIVITLPLIAVGEMVGGFLVEVIMNSMHVCPGLDYSELRAYLGIILMCSQEKEIGFAQIPLCKNLNFARRDHCNNCRKPRYGSSPRRGYPGPPFPPRHRVPPIPLPHSPGRSIMNGGYNRSPPRAWPRDFRAAAGPPARREARFTDLPLAMHGDRQDFPDDDHPIRDRYRYNNRPHVLPEWNHRERDGTDNYLNNERRGFGRRVLSPPAPRGYRTRDRSRSPIRGGDVGEPKEYQYMNRR</sequence>
<reference evidence="4" key="1">
    <citation type="journal article" date="2024" name="IScience">
        <title>Strigolactones Initiate the Formation of Haustorium-like Structures in Castilleja.</title>
        <authorList>
            <person name="Buerger M."/>
            <person name="Peterson D."/>
            <person name="Chory J."/>
        </authorList>
    </citation>
    <scope>NUCLEOTIDE SEQUENCE [LARGE SCALE GENOMIC DNA]</scope>
</reference>
<dbReference type="SUPFAM" id="SSF90209">
    <property type="entry name" value="Ran binding protein zinc finger-like"/>
    <property type="match status" value="1"/>
</dbReference>
<keyword evidence="2" id="KW-1133">Transmembrane helix</keyword>
<evidence type="ECO:0000313" key="3">
    <source>
        <dbReference type="EMBL" id="KAL3623823.1"/>
    </source>
</evidence>
<feature type="region of interest" description="Disordered" evidence="1">
    <location>
        <begin position="187"/>
        <end position="235"/>
    </location>
</feature>
<dbReference type="Proteomes" id="UP001632038">
    <property type="component" value="Unassembled WGS sequence"/>
</dbReference>
<keyword evidence="4" id="KW-1185">Reference proteome</keyword>
<protein>
    <submittedName>
        <fullName evidence="3">Uncharacterized protein</fullName>
    </submittedName>
</protein>
<feature type="region of interest" description="Disordered" evidence="1">
    <location>
        <begin position="260"/>
        <end position="349"/>
    </location>
</feature>
<dbReference type="EMBL" id="JAVIJP010000054">
    <property type="protein sequence ID" value="KAL3623823.1"/>
    <property type="molecule type" value="Genomic_DNA"/>
</dbReference>
<comment type="caution">
    <text evidence="3">The sequence shown here is derived from an EMBL/GenBank/DDBJ whole genome shotgun (WGS) entry which is preliminary data.</text>
</comment>
<feature type="region of interest" description="Disordered" evidence="1">
    <location>
        <begin position="1"/>
        <end position="60"/>
    </location>
</feature>
<proteinExistence type="predicted"/>
<organism evidence="3 4">
    <name type="scientific">Castilleja foliolosa</name>
    <dbReference type="NCBI Taxonomy" id="1961234"/>
    <lineage>
        <taxon>Eukaryota</taxon>
        <taxon>Viridiplantae</taxon>
        <taxon>Streptophyta</taxon>
        <taxon>Embryophyta</taxon>
        <taxon>Tracheophyta</taxon>
        <taxon>Spermatophyta</taxon>
        <taxon>Magnoliopsida</taxon>
        <taxon>eudicotyledons</taxon>
        <taxon>Gunneridae</taxon>
        <taxon>Pentapetalae</taxon>
        <taxon>asterids</taxon>
        <taxon>lamiids</taxon>
        <taxon>Lamiales</taxon>
        <taxon>Orobanchaceae</taxon>
        <taxon>Pedicularideae</taxon>
        <taxon>Castillejinae</taxon>
        <taxon>Castilleja</taxon>
    </lineage>
</organism>
<dbReference type="Gene3D" id="4.10.1060.10">
    <property type="entry name" value="Zinc finger, RanBP2-type"/>
    <property type="match status" value="1"/>
</dbReference>
<gene>
    <name evidence="3" type="ORF">CASFOL_032639</name>
</gene>
<evidence type="ECO:0000256" key="2">
    <source>
        <dbReference type="SAM" id="Phobius"/>
    </source>
</evidence>
<feature type="compositionally biased region" description="Basic and acidic residues" evidence="1">
    <location>
        <begin position="1"/>
        <end position="15"/>
    </location>
</feature>
<feature type="transmembrane region" description="Helical" evidence="2">
    <location>
        <begin position="69"/>
        <end position="91"/>
    </location>
</feature>
<accession>A0ABD3C2Y2</accession>
<feature type="compositionally biased region" description="Basic and acidic residues" evidence="1">
    <location>
        <begin position="290"/>
        <end position="308"/>
    </location>
</feature>
<evidence type="ECO:0000256" key="1">
    <source>
        <dbReference type="SAM" id="MobiDB-lite"/>
    </source>
</evidence>
<dbReference type="AlphaFoldDB" id="A0ABD3C2Y2"/>